<evidence type="ECO:0000313" key="2">
    <source>
        <dbReference type="EMBL" id="EKX45620.1"/>
    </source>
</evidence>
<dbReference type="PANTHER" id="PTHR13490">
    <property type="entry name" value="MITOCHONDRIAL 28S RIBOSOMAL PROTEIN S28"/>
    <property type="match status" value="1"/>
</dbReference>
<reference evidence="2 4" key="1">
    <citation type="journal article" date="2012" name="Nature">
        <title>Algal genomes reveal evolutionary mosaicism and the fate of nucleomorphs.</title>
        <authorList>
            <consortium name="DOE Joint Genome Institute"/>
            <person name="Curtis B.A."/>
            <person name="Tanifuji G."/>
            <person name="Burki F."/>
            <person name="Gruber A."/>
            <person name="Irimia M."/>
            <person name="Maruyama S."/>
            <person name="Arias M.C."/>
            <person name="Ball S.G."/>
            <person name="Gile G.H."/>
            <person name="Hirakawa Y."/>
            <person name="Hopkins J.F."/>
            <person name="Kuo A."/>
            <person name="Rensing S.A."/>
            <person name="Schmutz J."/>
            <person name="Symeonidi A."/>
            <person name="Elias M."/>
            <person name="Eveleigh R.J."/>
            <person name="Herman E.K."/>
            <person name="Klute M.J."/>
            <person name="Nakayama T."/>
            <person name="Obornik M."/>
            <person name="Reyes-Prieto A."/>
            <person name="Armbrust E.V."/>
            <person name="Aves S.J."/>
            <person name="Beiko R.G."/>
            <person name="Coutinho P."/>
            <person name="Dacks J.B."/>
            <person name="Durnford D.G."/>
            <person name="Fast N.M."/>
            <person name="Green B.R."/>
            <person name="Grisdale C.J."/>
            <person name="Hempel F."/>
            <person name="Henrissat B."/>
            <person name="Hoppner M.P."/>
            <person name="Ishida K."/>
            <person name="Kim E."/>
            <person name="Koreny L."/>
            <person name="Kroth P.G."/>
            <person name="Liu Y."/>
            <person name="Malik S.B."/>
            <person name="Maier U.G."/>
            <person name="McRose D."/>
            <person name="Mock T."/>
            <person name="Neilson J.A."/>
            <person name="Onodera N.T."/>
            <person name="Poole A.M."/>
            <person name="Pritham E.J."/>
            <person name="Richards T.A."/>
            <person name="Rocap G."/>
            <person name="Roy S.W."/>
            <person name="Sarai C."/>
            <person name="Schaack S."/>
            <person name="Shirato S."/>
            <person name="Slamovits C.H."/>
            <person name="Spencer D.F."/>
            <person name="Suzuki S."/>
            <person name="Worden A.Z."/>
            <person name="Zauner S."/>
            <person name="Barry K."/>
            <person name="Bell C."/>
            <person name="Bharti A.K."/>
            <person name="Crow J.A."/>
            <person name="Grimwood J."/>
            <person name="Kramer R."/>
            <person name="Lindquist E."/>
            <person name="Lucas S."/>
            <person name="Salamov A."/>
            <person name="McFadden G.I."/>
            <person name="Lane C.E."/>
            <person name="Keeling P.J."/>
            <person name="Gray M.W."/>
            <person name="Grigoriev I.V."/>
            <person name="Archibald J.M."/>
        </authorList>
    </citation>
    <scope>NUCLEOTIDE SEQUENCE</scope>
    <source>
        <strain evidence="2 4">CCMP2712</strain>
    </source>
</reference>
<gene>
    <name evidence="2" type="ORF">GUITHDRAFT_108496</name>
</gene>
<reference evidence="3" key="3">
    <citation type="submission" date="2015-06" db="UniProtKB">
        <authorList>
            <consortium name="EnsemblProtists"/>
        </authorList>
    </citation>
    <scope>IDENTIFICATION</scope>
</reference>
<dbReference type="InterPro" id="IPR039848">
    <property type="entry name" value="Ribosomal_mS35_mt"/>
</dbReference>
<dbReference type="Proteomes" id="UP000011087">
    <property type="component" value="Unassembled WGS sequence"/>
</dbReference>
<dbReference type="OrthoDB" id="283424at2759"/>
<dbReference type="PaxDb" id="55529-EKX45620"/>
<dbReference type="InterPro" id="IPR019349">
    <property type="entry name" value="Ribosomal_mS35_mit"/>
</dbReference>
<dbReference type="PANTHER" id="PTHR13490:SF0">
    <property type="entry name" value="SMALL RIBOSOMAL SUBUNIT PROTEIN MS35"/>
    <property type="match status" value="1"/>
</dbReference>
<dbReference type="AlphaFoldDB" id="L1JBZ8"/>
<organism evidence="2">
    <name type="scientific">Guillardia theta (strain CCMP2712)</name>
    <name type="common">Cryptophyte</name>
    <dbReference type="NCBI Taxonomy" id="905079"/>
    <lineage>
        <taxon>Eukaryota</taxon>
        <taxon>Cryptophyceae</taxon>
        <taxon>Pyrenomonadales</taxon>
        <taxon>Geminigeraceae</taxon>
        <taxon>Guillardia</taxon>
    </lineage>
</organism>
<dbReference type="GO" id="GO:0003735">
    <property type="term" value="F:structural constituent of ribosome"/>
    <property type="evidence" value="ECO:0007669"/>
    <property type="project" value="InterPro"/>
</dbReference>
<dbReference type="RefSeq" id="XP_005832600.1">
    <property type="nucleotide sequence ID" value="XM_005832543.1"/>
</dbReference>
<dbReference type="Pfam" id="PF10213">
    <property type="entry name" value="MRP-S28"/>
    <property type="match status" value="1"/>
</dbReference>
<dbReference type="HOGENOM" id="CLU_1597583_0_0_1"/>
<dbReference type="EnsemblProtists" id="EKX45620">
    <property type="protein sequence ID" value="EKX45620"/>
    <property type="gene ID" value="GUITHDRAFT_108496"/>
</dbReference>
<dbReference type="GO" id="GO:0005763">
    <property type="term" value="C:mitochondrial small ribosomal subunit"/>
    <property type="evidence" value="ECO:0007669"/>
    <property type="project" value="TreeGrafter"/>
</dbReference>
<keyword evidence="4" id="KW-1185">Reference proteome</keyword>
<accession>L1JBZ8</accession>
<dbReference type="KEGG" id="gtt:GUITHDRAFT_108496"/>
<proteinExistence type="predicted"/>
<dbReference type="GO" id="GO:0032543">
    <property type="term" value="P:mitochondrial translation"/>
    <property type="evidence" value="ECO:0007669"/>
    <property type="project" value="InterPro"/>
</dbReference>
<feature type="domain" description="Small ribosomal subunit protein mS35 mitochondrial conserved" evidence="1">
    <location>
        <begin position="77"/>
        <end position="161"/>
    </location>
</feature>
<evidence type="ECO:0000313" key="4">
    <source>
        <dbReference type="Proteomes" id="UP000011087"/>
    </source>
</evidence>
<evidence type="ECO:0000259" key="1">
    <source>
        <dbReference type="Pfam" id="PF10213"/>
    </source>
</evidence>
<dbReference type="GeneID" id="17302362"/>
<name>L1JBZ8_GUITC</name>
<sequence>MDLQRRFIQRSCDDRSFGNNVFPRIVTQYDYNKLARHMNPELQEVIERAELEIKMPKLITRQWQHWDFPDKAIYITTKQYANYVGNEKTAEFLSRKVIAEIFPFKLGLSDAAVKKLIEMAGPRYNPKKKMIKITATERPNREMNTERIKWQVSQLIHQSRVLVGEVN</sequence>
<dbReference type="EMBL" id="JH992998">
    <property type="protein sequence ID" value="EKX45620.1"/>
    <property type="molecule type" value="Genomic_DNA"/>
</dbReference>
<evidence type="ECO:0000313" key="3">
    <source>
        <dbReference type="EnsemblProtists" id="EKX45620"/>
    </source>
</evidence>
<reference evidence="4" key="2">
    <citation type="submission" date="2012-11" db="EMBL/GenBank/DDBJ databases">
        <authorList>
            <person name="Kuo A."/>
            <person name="Curtis B.A."/>
            <person name="Tanifuji G."/>
            <person name="Burki F."/>
            <person name="Gruber A."/>
            <person name="Irimia M."/>
            <person name="Maruyama S."/>
            <person name="Arias M.C."/>
            <person name="Ball S.G."/>
            <person name="Gile G.H."/>
            <person name="Hirakawa Y."/>
            <person name="Hopkins J.F."/>
            <person name="Rensing S.A."/>
            <person name="Schmutz J."/>
            <person name="Symeonidi A."/>
            <person name="Elias M."/>
            <person name="Eveleigh R.J."/>
            <person name="Herman E.K."/>
            <person name="Klute M.J."/>
            <person name="Nakayama T."/>
            <person name="Obornik M."/>
            <person name="Reyes-Prieto A."/>
            <person name="Armbrust E.V."/>
            <person name="Aves S.J."/>
            <person name="Beiko R.G."/>
            <person name="Coutinho P."/>
            <person name="Dacks J.B."/>
            <person name="Durnford D.G."/>
            <person name="Fast N.M."/>
            <person name="Green B.R."/>
            <person name="Grisdale C."/>
            <person name="Hempe F."/>
            <person name="Henrissat B."/>
            <person name="Hoppner M.P."/>
            <person name="Ishida K.-I."/>
            <person name="Kim E."/>
            <person name="Koreny L."/>
            <person name="Kroth P.G."/>
            <person name="Liu Y."/>
            <person name="Malik S.-B."/>
            <person name="Maier U.G."/>
            <person name="McRose D."/>
            <person name="Mock T."/>
            <person name="Neilson J.A."/>
            <person name="Onodera N.T."/>
            <person name="Poole A.M."/>
            <person name="Pritham E.J."/>
            <person name="Richards T.A."/>
            <person name="Rocap G."/>
            <person name="Roy S.W."/>
            <person name="Sarai C."/>
            <person name="Schaack S."/>
            <person name="Shirato S."/>
            <person name="Slamovits C.H."/>
            <person name="Spencer D.F."/>
            <person name="Suzuki S."/>
            <person name="Worden A.Z."/>
            <person name="Zauner S."/>
            <person name="Barry K."/>
            <person name="Bell C."/>
            <person name="Bharti A.K."/>
            <person name="Crow J.A."/>
            <person name="Grimwood J."/>
            <person name="Kramer R."/>
            <person name="Lindquist E."/>
            <person name="Lucas S."/>
            <person name="Salamov A."/>
            <person name="McFadden G.I."/>
            <person name="Lane C.E."/>
            <person name="Keeling P.J."/>
            <person name="Gray M.W."/>
            <person name="Grigoriev I.V."/>
            <person name="Archibald J.M."/>
        </authorList>
    </citation>
    <scope>NUCLEOTIDE SEQUENCE</scope>
    <source>
        <strain evidence="4">CCMP2712</strain>
    </source>
</reference>
<protein>
    <recommendedName>
        <fullName evidence="1">Small ribosomal subunit protein mS35 mitochondrial conserved domain-containing protein</fullName>
    </recommendedName>
</protein>